<proteinExistence type="predicted"/>
<feature type="non-terminal residue" evidence="1">
    <location>
        <position position="1"/>
    </location>
</feature>
<sequence>MYNWNTYAKHEMIDQFAAKKFKVSHYLSANVLLVMTKEDFTSLLEEAWRSCEKENMYYWCCEKRKSNECKDYAAIAFINSLYYLKKFNDHNHVPQAVVPKLQEEIYPYISSQNGLQVRIKYVKRADMPLQLTKLDDIDIPNLLSSTLSGEDFLVLFQDLIKFAEENNILLRPTTILTDFELAAINAS</sequence>
<accession>A0ABN7WC13</accession>
<evidence type="ECO:0000313" key="1">
    <source>
        <dbReference type="EMBL" id="CAG8825833.1"/>
    </source>
</evidence>
<keyword evidence="2" id="KW-1185">Reference proteome</keyword>
<dbReference type="Proteomes" id="UP000789901">
    <property type="component" value="Unassembled WGS sequence"/>
</dbReference>
<reference evidence="1 2" key="1">
    <citation type="submission" date="2021-06" db="EMBL/GenBank/DDBJ databases">
        <authorList>
            <person name="Kallberg Y."/>
            <person name="Tangrot J."/>
            <person name="Rosling A."/>
        </authorList>
    </citation>
    <scope>NUCLEOTIDE SEQUENCE [LARGE SCALE GENOMIC DNA]</scope>
    <source>
        <strain evidence="1 2">120-4 pot B 10/14</strain>
    </source>
</reference>
<comment type="caution">
    <text evidence="1">The sequence shown here is derived from an EMBL/GenBank/DDBJ whole genome shotgun (WGS) entry which is preliminary data.</text>
</comment>
<dbReference type="EMBL" id="CAJVQB010038034">
    <property type="protein sequence ID" value="CAG8825833.1"/>
    <property type="molecule type" value="Genomic_DNA"/>
</dbReference>
<evidence type="ECO:0000313" key="2">
    <source>
        <dbReference type="Proteomes" id="UP000789901"/>
    </source>
</evidence>
<name>A0ABN7WC13_GIGMA</name>
<feature type="non-terminal residue" evidence="1">
    <location>
        <position position="187"/>
    </location>
</feature>
<gene>
    <name evidence="1" type="ORF">GMARGA_LOCUS28947</name>
</gene>
<protein>
    <submittedName>
        <fullName evidence="1">38640_t:CDS:1</fullName>
    </submittedName>
</protein>
<dbReference type="Gene3D" id="2.20.25.240">
    <property type="match status" value="1"/>
</dbReference>
<organism evidence="1 2">
    <name type="scientific">Gigaspora margarita</name>
    <dbReference type="NCBI Taxonomy" id="4874"/>
    <lineage>
        <taxon>Eukaryota</taxon>
        <taxon>Fungi</taxon>
        <taxon>Fungi incertae sedis</taxon>
        <taxon>Mucoromycota</taxon>
        <taxon>Glomeromycotina</taxon>
        <taxon>Glomeromycetes</taxon>
        <taxon>Diversisporales</taxon>
        <taxon>Gigasporaceae</taxon>
        <taxon>Gigaspora</taxon>
    </lineage>
</organism>